<reference evidence="2" key="1">
    <citation type="submission" date="2011-09" db="EMBL/GenBank/DDBJ databases">
        <title>The permanent draft genome of Mucilaginibacter paludis DSM 18603.</title>
        <authorList>
            <consortium name="US DOE Joint Genome Institute (JGI-PGF)"/>
            <person name="Lucas S."/>
            <person name="Han J."/>
            <person name="Lapidus A."/>
            <person name="Bruce D."/>
            <person name="Goodwin L."/>
            <person name="Pitluck S."/>
            <person name="Peters L."/>
            <person name="Kyrpides N."/>
            <person name="Mavromatis K."/>
            <person name="Ivanova N."/>
            <person name="Mikhailova N."/>
            <person name="Held B."/>
            <person name="Detter J.C."/>
            <person name="Tapia R."/>
            <person name="Han C."/>
            <person name="Land M."/>
            <person name="Hauser L."/>
            <person name="Markowitz V."/>
            <person name="Cheng J.-F."/>
            <person name="Hugenholtz P."/>
            <person name="Woyke T."/>
            <person name="Wu D."/>
            <person name="Tindall B."/>
            <person name="Brambilla E."/>
            <person name="Klenk H.-P."/>
            <person name="Eisen J.A."/>
        </authorList>
    </citation>
    <scope>NUCLEOTIDE SEQUENCE [LARGE SCALE GENOMIC DNA]</scope>
    <source>
        <strain evidence="2">DSM 18603</strain>
    </source>
</reference>
<evidence type="ECO:0000256" key="1">
    <source>
        <dbReference type="SAM" id="SignalP"/>
    </source>
</evidence>
<dbReference type="STRING" id="714943.Mucpa_0965"/>
<name>H1YCW9_9SPHI</name>
<keyword evidence="3" id="KW-1185">Reference proteome</keyword>
<sequence length="333" mass="36889">MKKIASIVIVLFILTVSKVSFAQYFASFTVQGDGDKFYPVVFTDVYWANDKATELEIGRSSVHLDATWRGSMIAKFRFHVTSWGNGSNFIDADIQQNNQVTNTAFIAGWMDCSTSSNNQVIVIWIKGGSTTYYVNAPANPNVTVYDGIQNALPYQQTNGPTYSYKTDLDSYVNSHGASMGGTAFFNGTTNNNYFAGNVGIGTAVPDEKLTVKGTIHAQSVKVDLNGPLADYVFNDDYKLTSLNNLYIYLKENHHLPNVPSAEQAAKEGLDLGKMNQLLLQKVEELTLYLIQKDKQLQKQNATITTQQSTSKKQQAQINQLIKKVNSLSSIQQK</sequence>
<organism evidence="2 3">
    <name type="scientific">Mucilaginibacter paludis DSM 18603</name>
    <dbReference type="NCBI Taxonomy" id="714943"/>
    <lineage>
        <taxon>Bacteria</taxon>
        <taxon>Pseudomonadati</taxon>
        <taxon>Bacteroidota</taxon>
        <taxon>Sphingobacteriia</taxon>
        <taxon>Sphingobacteriales</taxon>
        <taxon>Sphingobacteriaceae</taxon>
        <taxon>Mucilaginibacter</taxon>
    </lineage>
</organism>
<dbReference type="AlphaFoldDB" id="H1YCW9"/>
<dbReference type="EMBL" id="CM001403">
    <property type="protein sequence ID" value="EHQ25140.1"/>
    <property type="molecule type" value="Genomic_DNA"/>
</dbReference>
<dbReference type="eggNOG" id="COG1044">
    <property type="taxonomic scope" value="Bacteria"/>
</dbReference>
<evidence type="ECO:0000313" key="3">
    <source>
        <dbReference type="Proteomes" id="UP000002774"/>
    </source>
</evidence>
<dbReference type="HOGENOM" id="CLU_044440_0_0_10"/>
<dbReference type="OrthoDB" id="743778at2"/>
<keyword evidence="1" id="KW-0732">Signal</keyword>
<dbReference type="RefSeq" id="WP_008504796.1">
    <property type="nucleotide sequence ID" value="NZ_CM001403.1"/>
</dbReference>
<gene>
    <name evidence="2" type="ORF">Mucpa_0965</name>
</gene>
<dbReference type="Proteomes" id="UP000002774">
    <property type="component" value="Chromosome"/>
</dbReference>
<protein>
    <submittedName>
        <fullName evidence="2">Uncharacterized protein</fullName>
    </submittedName>
</protein>
<evidence type="ECO:0000313" key="2">
    <source>
        <dbReference type="EMBL" id="EHQ25140.1"/>
    </source>
</evidence>
<accession>H1YCW9</accession>
<feature type="chain" id="PRO_5003557228" evidence="1">
    <location>
        <begin position="23"/>
        <end position="333"/>
    </location>
</feature>
<feature type="signal peptide" evidence="1">
    <location>
        <begin position="1"/>
        <end position="22"/>
    </location>
</feature>
<proteinExistence type="predicted"/>